<keyword evidence="2" id="KW-1185">Reference proteome</keyword>
<dbReference type="GO" id="GO:0005840">
    <property type="term" value="C:ribosome"/>
    <property type="evidence" value="ECO:0007669"/>
    <property type="project" value="InterPro"/>
</dbReference>
<evidence type="ECO:0000313" key="1">
    <source>
        <dbReference type="EMBL" id="KAK0404560.1"/>
    </source>
</evidence>
<organism evidence="1 2">
    <name type="scientific">Steinernema hermaphroditum</name>
    <dbReference type="NCBI Taxonomy" id="289476"/>
    <lineage>
        <taxon>Eukaryota</taxon>
        <taxon>Metazoa</taxon>
        <taxon>Ecdysozoa</taxon>
        <taxon>Nematoda</taxon>
        <taxon>Chromadorea</taxon>
        <taxon>Rhabditida</taxon>
        <taxon>Tylenchina</taxon>
        <taxon>Panagrolaimomorpha</taxon>
        <taxon>Strongyloidoidea</taxon>
        <taxon>Steinernematidae</taxon>
        <taxon>Steinernema</taxon>
    </lineage>
</organism>
<gene>
    <name evidence="1" type="ORF">QR680_017511</name>
</gene>
<dbReference type="Gene3D" id="2.40.50.100">
    <property type="match status" value="1"/>
</dbReference>
<dbReference type="EMBL" id="JAUCMV010000004">
    <property type="protein sequence ID" value="KAK0404560.1"/>
    <property type="molecule type" value="Genomic_DNA"/>
</dbReference>
<name>A0AA39HEU8_9BILA</name>
<evidence type="ECO:0000313" key="2">
    <source>
        <dbReference type="Proteomes" id="UP001175271"/>
    </source>
</evidence>
<dbReference type="AlphaFoldDB" id="A0AA39HEU8"/>
<protein>
    <submittedName>
        <fullName evidence="1">Uncharacterized protein</fullName>
    </submittedName>
</protein>
<dbReference type="InterPro" id="IPR001684">
    <property type="entry name" value="Ribosomal_bL27"/>
</dbReference>
<dbReference type="GO" id="GO:0003735">
    <property type="term" value="F:structural constituent of ribosome"/>
    <property type="evidence" value="ECO:0007669"/>
    <property type="project" value="InterPro"/>
</dbReference>
<dbReference type="SUPFAM" id="SSF110324">
    <property type="entry name" value="Ribosomal L27 protein-like"/>
    <property type="match status" value="1"/>
</dbReference>
<comment type="caution">
    <text evidence="1">The sequence shown here is derived from an EMBL/GenBank/DDBJ whole genome shotgun (WGS) entry which is preliminary data.</text>
</comment>
<dbReference type="Pfam" id="PF01016">
    <property type="entry name" value="Ribosomal_L27"/>
    <property type="match status" value="1"/>
</dbReference>
<reference evidence="1" key="1">
    <citation type="submission" date="2023-06" db="EMBL/GenBank/DDBJ databases">
        <title>Genomic analysis of the entomopathogenic nematode Steinernema hermaphroditum.</title>
        <authorList>
            <person name="Schwarz E.M."/>
            <person name="Heppert J.K."/>
            <person name="Baniya A."/>
            <person name="Schwartz H.T."/>
            <person name="Tan C.-H."/>
            <person name="Antoshechkin I."/>
            <person name="Sternberg P.W."/>
            <person name="Goodrich-Blair H."/>
            <person name="Dillman A.R."/>
        </authorList>
    </citation>
    <scope>NUCLEOTIDE SEQUENCE</scope>
    <source>
        <strain evidence="1">PS9179</strain>
        <tissue evidence="1">Whole animal</tissue>
    </source>
</reference>
<dbReference type="Proteomes" id="UP001175271">
    <property type="component" value="Unassembled WGS sequence"/>
</dbReference>
<dbReference type="GO" id="GO:0006412">
    <property type="term" value="P:translation"/>
    <property type="evidence" value="ECO:0007669"/>
    <property type="project" value="InterPro"/>
</dbReference>
<sequence>MLKSVVGRSWLCSTRPSIQNSTRSLLRPPSNLPYRGIYRTDGENAMKDDLLVCQKNMNYMPGRNVYFQRDRNQILLKASCEGIVMITTEKVVADETQLSAQEADEFQDLPCKYKMTFNVLPREMSQRFRLVSEA</sequence>
<accession>A0AA39HEU8</accession>
<proteinExistence type="predicted"/>